<gene>
    <name evidence="5" type="ORF">Ga0061065_11346</name>
</gene>
<evidence type="ECO:0000256" key="2">
    <source>
        <dbReference type="ARBA" id="ARBA00022630"/>
    </source>
</evidence>
<dbReference type="InterPro" id="IPR029039">
    <property type="entry name" value="Flavoprotein-like_sf"/>
</dbReference>
<keyword evidence="3" id="KW-0288">FMN</keyword>
<dbReference type="Pfam" id="PF03358">
    <property type="entry name" value="FMN_red"/>
    <property type="match status" value="1"/>
</dbReference>
<dbReference type="Proteomes" id="UP000182769">
    <property type="component" value="Unassembled WGS sequence"/>
</dbReference>
<comment type="similarity">
    <text evidence="1">Belongs to the WrbA family.</text>
</comment>
<evidence type="ECO:0000256" key="1">
    <source>
        <dbReference type="ARBA" id="ARBA00006961"/>
    </source>
</evidence>
<evidence type="ECO:0000313" key="6">
    <source>
        <dbReference type="Proteomes" id="UP000182769"/>
    </source>
</evidence>
<evidence type="ECO:0000313" key="5">
    <source>
        <dbReference type="EMBL" id="CUB05854.1"/>
    </source>
</evidence>
<dbReference type="NCBIfam" id="TIGR01755">
    <property type="entry name" value="flav_wrbA"/>
    <property type="match status" value="1"/>
</dbReference>
<dbReference type="InterPro" id="IPR005025">
    <property type="entry name" value="FMN_Rdtase-like_dom"/>
</dbReference>
<protein>
    <submittedName>
        <fullName evidence="5">NAD(P)H:quinone oxidoreductase, type IV</fullName>
    </submittedName>
</protein>
<dbReference type="OrthoDB" id="9801479at2"/>
<dbReference type="InterPro" id="IPR010089">
    <property type="entry name" value="Flavoprotein_WrbA-like"/>
</dbReference>
<dbReference type="RefSeq" id="WP_055464257.1">
    <property type="nucleotide sequence ID" value="NZ_CYHG01000013.1"/>
</dbReference>
<evidence type="ECO:0000256" key="3">
    <source>
        <dbReference type="ARBA" id="ARBA00022643"/>
    </source>
</evidence>
<dbReference type="SUPFAM" id="SSF52218">
    <property type="entry name" value="Flavoproteins"/>
    <property type="match status" value="1"/>
</dbReference>
<dbReference type="FunFam" id="3.40.50.360:FF:000001">
    <property type="entry name" value="NAD(P)H dehydrogenase (Quinone) FQR1-like"/>
    <property type="match status" value="1"/>
</dbReference>
<dbReference type="InterPro" id="IPR008254">
    <property type="entry name" value="Flavodoxin/NO_synth"/>
</dbReference>
<keyword evidence="2" id="KW-0285">Flavoprotein</keyword>
<dbReference type="PROSITE" id="PS50902">
    <property type="entry name" value="FLAVODOXIN_LIKE"/>
    <property type="match status" value="1"/>
</dbReference>
<dbReference type="NCBIfam" id="NF002999">
    <property type="entry name" value="PRK03767.1"/>
    <property type="match status" value="1"/>
</dbReference>
<feature type="domain" description="Flavodoxin-like" evidence="4">
    <location>
        <begin position="6"/>
        <end position="198"/>
    </location>
</feature>
<sequence>MSQTNILVVFYSRHGSVAAMAKHIARGAQRVPNTNVVVRQLPEASFSHEQTSASIPEDGYPFCELDDFANCDGLAIGSPSYFGSMAASVKLMLDQTSPIWMSGQLADKPACGFASASTMHGGHEMTIQSMMIPLLHHGMIWAGLPYKNRDLIATATGGTPYGVTHFAPQTQYTGLSAEEINLCEAQGQRIAELATKLKKR</sequence>
<dbReference type="AlphaFoldDB" id="A0A0K6IRZ1"/>
<proteinExistence type="inferred from homology"/>
<dbReference type="PANTHER" id="PTHR30546">
    <property type="entry name" value="FLAVODOXIN-RELATED PROTEIN WRBA-RELATED"/>
    <property type="match status" value="1"/>
</dbReference>
<organism evidence="5 6">
    <name type="scientific">Marinomonas fungiae</name>
    <dbReference type="NCBI Taxonomy" id="1137284"/>
    <lineage>
        <taxon>Bacteria</taxon>
        <taxon>Pseudomonadati</taxon>
        <taxon>Pseudomonadota</taxon>
        <taxon>Gammaproteobacteria</taxon>
        <taxon>Oceanospirillales</taxon>
        <taxon>Oceanospirillaceae</taxon>
        <taxon>Marinomonas</taxon>
    </lineage>
</organism>
<dbReference type="GO" id="GO:0016020">
    <property type="term" value="C:membrane"/>
    <property type="evidence" value="ECO:0007669"/>
    <property type="project" value="TreeGrafter"/>
</dbReference>
<dbReference type="GO" id="GO:0003955">
    <property type="term" value="F:NAD(P)H dehydrogenase (quinone) activity"/>
    <property type="evidence" value="ECO:0007669"/>
    <property type="project" value="InterPro"/>
</dbReference>
<dbReference type="GO" id="GO:0010181">
    <property type="term" value="F:FMN binding"/>
    <property type="evidence" value="ECO:0007669"/>
    <property type="project" value="InterPro"/>
</dbReference>
<dbReference type="Gene3D" id="3.40.50.360">
    <property type="match status" value="1"/>
</dbReference>
<dbReference type="PANTHER" id="PTHR30546:SF23">
    <property type="entry name" value="FLAVOPROTEIN-LIKE PROTEIN YCP4-RELATED"/>
    <property type="match status" value="1"/>
</dbReference>
<accession>A0A0K6IRZ1</accession>
<reference evidence="6" key="1">
    <citation type="submission" date="2015-08" db="EMBL/GenBank/DDBJ databases">
        <authorList>
            <person name="Varghese N."/>
        </authorList>
    </citation>
    <scope>NUCLEOTIDE SEQUENCE [LARGE SCALE GENOMIC DNA]</scope>
    <source>
        <strain evidence="6">JCM 18476</strain>
    </source>
</reference>
<dbReference type="EMBL" id="CYHG01000013">
    <property type="protein sequence ID" value="CUB05854.1"/>
    <property type="molecule type" value="Genomic_DNA"/>
</dbReference>
<evidence type="ECO:0000259" key="4">
    <source>
        <dbReference type="PROSITE" id="PS50902"/>
    </source>
</evidence>
<keyword evidence="6" id="KW-1185">Reference proteome</keyword>
<name>A0A0K6IRZ1_9GAMM</name>
<dbReference type="STRING" id="1137284.GCA_001418205_03228"/>